<keyword evidence="4" id="KW-0812">Transmembrane</keyword>
<sequence length="267" mass="29623">MQTSAVYRTAGQGPGIRSMNILLVGGSGLVGTFVTPYLQQHHTLRVLDVVPPQHTDIDFLAGSITDPDTLPRALDGMDTFITMVMMGGQGGFEKDHTIQQTIDNYSVNCLGLHLLLHTAIDMGIKNGVYTSTMSVHNRARTWYPSEEESSRDGPNVYGLTKRFGEDICCYFAGEFDMNLAVLRITGPSTRAQFIERLKKPPGSPKLYYTDEEDLANAYLAAVDFVQSRQGRCEVFFISGDTTHQEMNMSKAKVLLGWEPRTQKNLGM</sequence>
<dbReference type="AlphaFoldDB" id="A0A382DVS2"/>
<dbReference type="GO" id="GO:0016491">
    <property type="term" value="F:oxidoreductase activity"/>
    <property type="evidence" value="ECO:0007669"/>
    <property type="project" value="UniProtKB-KW"/>
</dbReference>
<keyword evidence="2" id="KW-0560">Oxidoreductase</keyword>
<evidence type="ECO:0000259" key="5">
    <source>
        <dbReference type="Pfam" id="PF01370"/>
    </source>
</evidence>
<keyword evidence="3" id="KW-0520">NAD</keyword>
<dbReference type="Gene3D" id="3.40.50.720">
    <property type="entry name" value="NAD(P)-binding Rossmann-like Domain"/>
    <property type="match status" value="1"/>
</dbReference>
<organism evidence="6">
    <name type="scientific">marine metagenome</name>
    <dbReference type="NCBI Taxonomy" id="408172"/>
    <lineage>
        <taxon>unclassified sequences</taxon>
        <taxon>metagenomes</taxon>
        <taxon>ecological metagenomes</taxon>
    </lineage>
</organism>
<evidence type="ECO:0000256" key="3">
    <source>
        <dbReference type="ARBA" id="ARBA00023027"/>
    </source>
</evidence>
<keyword evidence="4" id="KW-1133">Transmembrane helix</keyword>
<evidence type="ECO:0000256" key="4">
    <source>
        <dbReference type="SAM" id="Phobius"/>
    </source>
</evidence>
<proteinExistence type="inferred from homology"/>
<reference evidence="6" key="1">
    <citation type="submission" date="2018-05" db="EMBL/GenBank/DDBJ databases">
        <authorList>
            <person name="Lanie J.A."/>
            <person name="Ng W.-L."/>
            <person name="Kazmierczak K.M."/>
            <person name="Andrzejewski T.M."/>
            <person name="Davidsen T.M."/>
            <person name="Wayne K.J."/>
            <person name="Tettelin H."/>
            <person name="Glass J.I."/>
            <person name="Rusch D."/>
            <person name="Podicherti R."/>
            <person name="Tsui H.-C.T."/>
            <person name="Winkler M.E."/>
        </authorList>
    </citation>
    <scope>NUCLEOTIDE SEQUENCE</scope>
</reference>
<gene>
    <name evidence="6" type="ORF">METZ01_LOCUS195103</name>
</gene>
<keyword evidence="4" id="KW-0472">Membrane</keyword>
<evidence type="ECO:0000256" key="1">
    <source>
        <dbReference type="ARBA" id="ARBA00007637"/>
    </source>
</evidence>
<evidence type="ECO:0000256" key="2">
    <source>
        <dbReference type="ARBA" id="ARBA00023002"/>
    </source>
</evidence>
<dbReference type="SUPFAM" id="SSF51735">
    <property type="entry name" value="NAD(P)-binding Rossmann-fold domains"/>
    <property type="match status" value="1"/>
</dbReference>
<dbReference type="Pfam" id="PF01370">
    <property type="entry name" value="Epimerase"/>
    <property type="match status" value="1"/>
</dbReference>
<evidence type="ECO:0000313" key="6">
    <source>
        <dbReference type="EMBL" id="SVB42249.1"/>
    </source>
</evidence>
<comment type="similarity">
    <text evidence="1">Belongs to the NAD(P)-dependent epimerase/dehydratase family.</text>
</comment>
<dbReference type="InterPro" id="IPR001509">
    <property type="entry name" value="Epimerase_deHydtase"/>
</dbReference>
<protein>
    <recommendedName>
        <fullName evidence="5">NAD-dependent epimerase/dehydratase domain-containing protein</fullName>
    </recommendedName>
</protein>
<feature type="transmembrane region" description="Helical" evidence="4">
    <location>
        <begin position="21"/>
        <end position="38"/>
    </location>
</feature>
<dbReference type="InterPro" id="IPR036291">
    <property type="entry name" value="NAD(P)-bd_dom_sf"/>
</dbReference>
<dbReference type="EMBL" id="UINC01041247">
    <property type="protein sequence ID" value="SVB42249.1"/>
    <property type="molecule type" value="Genomic_DNA"/>
</dbReference>
<dbReference type="PANTHER" id="PTHR43103:SF5">
    <property type="entry name" value="4-EPIMERASE, PUTATIVE (AFU_ORTHOLOGUE AFUA_7G00360)-RELATED"/>
    <property type="match status" value="1"/>
</dbReference>
<dbReference type="PANTHER" id="PTHR43103">
    <property type="entry name" value="NUCLEOSIDE-DIPHOSPHATE-SUGAR EPIMERASE"/>
    <property type="match status" value="1"/>
</dbReference>
<accession>A0A382DVS2</accession>
<name>A0A382DVS2_9ZZZZ</name>
<feature type="domain" description="NAD-dependent epimerase/dehydratase" evidence="5">
    <location>
        <begin position="21"/>
        <end position="185"/>
    </location>
</feature>